<accession>A0ABT7VUS0</accession>
<feature type="transmembrane region" description="Helical" evidence="1">
    <location>
        <begin position="7"/>
        <end position="27"/>
    </location>
</feature>
<reference evidence="3" key="1">
    <citation type="submission" date="2023-06" db="EMBL/GenBank/DDBJ databases">
        <title>Uncultivated large filamentous bacteria from sulfidic sediments reveal new species and different genomic features in energy metabolism and defense.</title>
        <authorList>
            <person name="Fonseca A."/>
        </authorList>
    </citation>
    <scope>NUCLEOTIDE SEQUENCE</scope>
    <source>
        <strain evidence="3">HSG4</strain>
    </source>
</reference>
<dbReference type="Pfam" id="PF12146">
    <property type="entry name" value="Hydrolase_4"/>
    <property type="match status" value="1"/>
</dbReference>
<dbReference type="InterPro" id="IPR029058">
    <property type="entry name" value="AB_hydrolase_fold"/>
</dbReference>
<evidence type="ECO:0000313" key="3">
    <source>
        <dbReference type="EMBL" id="MDM8563296.1"/>
    </source>
</evidence>
<name>A0ABT7VUS0_9GAMM</name>
<keyword evidence="1" id="KW-1133">Transmembrane helix</keyword>
<dbReference type="InterPro" id="IPR022742">
    <property type="entry name" value="Hydrolase_4"/>
</dbReference>
<keyword evidence="1" id="KW-0472">Membrane</keyword>
<feature type="domain" description="Serine aminopeptidase S33" evidence="2">
    <location>
        <begin position="79"/>
        <end position="356"/>
    </location>
</feature>
<keyword evidence="3" id="KW-0378">Hydrolase</keyword>
<dbReference type="Proteomes" id="UP001171945">
    <property type="component" value="Unassembled WGS sequence"/>
</dbReference>
<keyword evidence="4" id="KW-1185">Reference proteome</keyword>
<evidence type="ECO:0000256" key="1">
    <source>
        <dbReference type="SAM" id="Phobius"/>
    </source>
</evidence>
<proteinExistence type="predicted"/>
<evidence type="ECO:0000313" key="4">
    <source>
        <dbReference type="Proteomes" id="UP001171945"/>
    </source>
</evidence>
<keyword evidence="1" id="KW-0812">Transmembrane</keyword>
<dbReference type="PANTHER" id="PTHR11614">
    <property type="entry name" value="PHOSPHOLIPASE-RELATED"/>
    <property type="match status" value="1"/>
</dbReference>
<dbReference type="EMBL" id="JAUCGM010000559">
    <property type="protein sequence ID" value="MDM8563296.1"/>
    <property type="molecule type" value="Genomic_DNA"/>
</dbReference>
<organism evidence="3 4">
    <name type="scientific">Candidatus Marithioploca araucensis</name>
    <dbReference type="NCBI Taxonomy" id="70273"/>
    <lineage>
        <taxon>Bacteria</taxon>
        <taxon>Pseudomonadati</taxon>
        <taxon>Pseudomonadota</taxon>
        <taxon>Gammaproteobacteria</taxon>
        <taxon>Thiotrichales</taxon>
        <taxon>Thiotrichaceae</taxon>
        <taxon>Candidatus Marithioploca</taxon>
    </lineage>
</organism>
<comment type="caution">
    <text evidence="3">The sequence shown here is derived from an EMBL/GenBank/DDBJ whole genome shotgun (WGS) entry which is preliminary data.</text>
</comment>
<dbReference type="GO" id="GO:0016787">
    <property type="term" value="F:hydrolase activity"/>
    <property type="evidence" value="ECO:0007669"/>
    <property type="project" value="UniProtKB-KW"/>
</dbReference>
<protein>
    <submittedName>
        <fullName evidence="3">Alpha/beta fold hydrolase</fullName>
    </submittedName>
</protein>
<evidence type="ECO:0000259" key="2">
    <source>
        <dbReference type="Pfam" id="PF12146"/>
    </source>
</evidence>
<gene>
    <name evidence="3" type="ORF">QUF54_08080</name>
</gene>
<dbReference type="SUPFAM" id="SSF53474">
    <property type="entry name" value="alpha/beta-Hydrolases"/>
    <property type="match status" value="1"/>
</dbReference>
<sequence>MYKYCLAILKAWLYVLIINVANITIAYSDNSNVYEFLTELELKSTQTEINKNWERRIEGEFLGVDDIKIKYVSILNEDEKGAVVISSGRIESYIKYEEIISDLGKQGYSVYIHDHRGQGFSGRMTKNPEMGHVWDFDDYIEDLKTFYTRVVTQKEHQKTFLLAHSMGGGIAALYIERYPNDFDAAVLSSPMLEPSTKMFYSDKIACDLVGITSRIRNFFIWAFGWEPRYVVGIEEAGYRNIPFQNEEGEKEHELTHSQIRYKIFRDLYEANPTVKLGKPTIHWVAYACNAAKEARNNADKIVIPVLVLQAAQDTSVTAKGQNEFCKNLKAGGKNECDGGRPYVIEGAFHELFIETDKYRKPALTRIFDFFNRQYNN</sequence>
<dbReference type="Gene3D" id="3.40.50.1820">
    <property type="entry name" value="alpha/beta hydrolase"/>
    <property type="match status" value="1"/>
</dbReference>
<dbReference type="InterPro" id="IPR051044">
    <property type="entry name" value="MAG_DAG_Lipase"/>
</dbReference>